<feature type="compositionally biased region" description="Basic and acidic residues" evidence="1">
    <location>
        <begin position="758"/>
        <end position="772"/>
    </location>
</feature>
<protein>
    <submittedName>
        <fullName evidence="2">Carbohydrate-binding family V/XII</fullName>
    </submittedName>
</protein>
<evidence type="ECO:0000256" key="1">
    <source>
        <dbReference type="SAM" id="MobiDB-lite"/>
    </source>
</evidence>
<evidence type="ECO:0000313" key="2">
    <source>
        <dbReference type="EMBL" id="AUT65264.1"/>
    </source>
</evidence>
<feature type="region of interest" description="Disordered" evidence="1">
    <location>
        <begin position="735"/>
        <end position="785"/>
    </location>
</feature>
<dbReference type="OrthoDB" id="102964at2"/>
<dbReference type="AlphaFoldDB" id="A0A2I8F2I7"/>
<proteinExistence type="predicted"/>
<evidence type="ECO:0000313" key="3">
    <source>
        <dbReference type="Proteomes" id="UP000243502"/>
    </source>
</evidence>
<gene>
    <name evidence="2" type="ORF">C2L65_37545</name>
</gene>
<dbReference type="EMBL" id="CP026113">
    <property type="protein sequence ID" value="AUT65264.1"/>
    <property type="molecule type" value="Genomic_DNA"/>
</dbReference>
<name>A0A2I8F2I7_9BURK</name>
<dbReference type="RefSeq" id="WP_042308691.1">
    <property type="nucleotide sequence ID" value="NZ_CP026113.1"/>
</dbReference>
<feature type="compositionally biased region" description="Polar residues" evidence="1">
    <location>
        <begin position="742"/>
        <end position="757"/>
    </location>
</feature>
<reference evidence="2 3" key="1">
    <citation type="submission" date="2018-01" db="EMBL/GenBank/DDBJ databases">
        <title>Species boundaries and ecological features among Paraburkholderia terrae DSMZ17804T, P. hospita DSMZ17164T and P. caribensis DSMZ13236T.</title>
        <authorList>
            <person name="Pratama A.A."/>
        </authorList>
    </citation>
    <scope>NUCLEOTIDE SEQUENCE [LARGE SCALE GENOMIC DNA]</scope>
    <source>
        <strain evidence="2 3">DSM 17804</strain>
    </source>
</reference>
<sequence length="830" mass="87235">MNANFKARGAKLRLTQIVASVLTLTAFTWELPPSYAATAPVPTTQADWPRNFEASGEHVEMYQPQIEKWDGNRISGRAAVAVGKANGTPTFGVAHFSANAYIDKPSGLVNLTAIQINSVAVPTDASLADSVRRSLLARLPATGMSVPLDELQTSYAASQELSQTMRMPVKNDPPQIVFATQPTVLVLVDGAPAWQNVGRTGFQRALNSRALLMRDAGGTLYLHAAGYWFNARDTNGPWSVLATPSHTLADAAKQSSAKNAADPMLPASGKPAAQAPALLVATRPAELIVTNGPAQLKPVDGTGLLTVTNTDHAVFVNPTTNQYYVLVSGRWFEATTTNGPWTYVPGNQLPADFAKISPNDPKANVLVSVPGTPQAREAAIAASIPQTASISRQKASTKVSYDGAPRFEPIAGTPLRYAVNTATPVIEVDSTHYYAVANGVWFVSISPMGGWTVATEVPPVIYTIPISAPLHYVTYVHIYSVTPDTVVVGYTPGYLGVVVDAQGTVVYGTGYVYPPYVGAYYYGYPQTYGYGASFALGAAEGFAFGFAAGAIWGCASPYWGPYWGGGYWGGGWNNVNINQANFYGRWGQGTVTHTAGWNAWTGTQWRGTAGAGYNPATGAHFQGTRGAAFNPYSGNYAAGRQGSFANPITGREGAGRGGIVGNQYNGNYAAGRQVAGYNARTGRAGAAEFGVSGNAQTGQYQTASKGIVTNQSRGNAVAWNNGDVYAGHDGNVYRRSDGGSWEQHTSNGWQSAQPDQRTGSDLDQQRDARTTGEQRFSQHAGGFGGGDGFGGQHFGGFGGGDGFGGQHFGGGGNGFSGAHFGGGGFHGGRR</sequence>
<dbReference type="Proteomes" id="UP000243502">
    <property type="component" value="Chromosome 3"/>
</dbReference>
<dbReference type="KEGG" id="pter:C2L65_37545"/>
<organism evidence="2 3">
    <name type="scientific">Paraburkholderia terrae</name>
    <dbReference type="NCBI Taxonomy" id="311230"/>
    <lineage>
        <taxon>Bacteria</taxon>
        <taxon>Pseudomonadati</taxon>
        <taxon>Pseudomonadota</taxon>
        <taxon>Betaproteobacteria</taxon>
        <taxon>Burkholderiales</taxon>
        <taxon>Burkholderiaceae</taxon>
        <taxon>Paraburkholderia</taxon>
    </lineage>
</organism>
<accession>A0A2I8F2I7</accession>